<evidence type="ECO:0000256" key="3">
    <source>
        <dbReference type="RuleBase" id="RU361235"/>
    </source>
</evidence>
<dbReference type="RefSeq" id="WP_190257465.1">
    <property type="nucleotide sequence ID" value="NZ_BMPI01000099.1"/>
</dbReference>
<comment type="similarity">
    <text evidence="1 3">Belongs to the type-B carboxylesterase/lipase family.</text>
</comment>
<organism evidence="5 6">
    <name type="scientific">Dactylosporangium sucinum</name>
    <dbReference type="NCBI Taxonomy" id="1424081"/>
    <lineage>
        <taxon>Bacteria</taxon>
        <taxon>Bacillati</taxon>
        <taxon>Actinomycetota</taxon>
        <taxon>Actinomycetes</taxon>
        <taxon>Micromonosporales</taxon>
        <taxon>Micromonosporaceae</taxon>
        <taxon>Dactylosporangium</taxon>
    </lineage>
</organism>
<keyword evidence="2 3" id="KW-0378">Hydrolase</keyword>
<evidence type="ECO:0000313" key="5">
    <source>
        <dbReference type="EMBL" id="GGM84972.1"/>
    </source>
</evidence>
<name>A0A917X613_9ACTN</name>
<dbReference type="InterPro" id="IPR029058">
    <property type="entry name" value="AB_hydrolase_fold"/>
</dbReference>
<protein>
    <recommendedName>
        <fullName evidence="3">Carboxylic ester hydrolase</fullName>
        <ecNumber evidence="3">3.1.1.-</ecNumber>
    </recommendedName>
</protein>
<dbReference type="InterPro" id="IPR019826">
    <property type="entry name" value="Carboxylesterase_B_AS"/>
</dbReference>
<comment type="caution">
    <text evidence="5">The sequence shown here is derived from an EMBL/GenBank/DDBJ whole genome shotgun (WGS) entry which is preliminary data.</text>
</comment>
<keyword evidence="6" id="KW-1185">Reference proteome</keyword>
<gene>
    <name evidence="5" type="ORF">GCM10007977_103260</name>
</gene>
<dbReference type="Proteomes" id="UP000642070">
    <property type="component" value="Unassembled WGS sequence"/>
</dbReference>
<proteinExistence type="inferred from homology"/>
<evidence type="ECO:0000259" key="4">
    <source>
        <dbReference type="Pfam" id="PF00135"/>
    </source>
</evidence>
<dbReference type="GO" id="GO:0016787">
    <property type="term" value="F:hydrolase activity"/>
    <property type="evidence" value="ECO:0007669"/>
    <property type="project" value="UniProtKB-KW"/>
</dbReference>
<evidence type="ECO:0000256" key="1">
    <source>
        <dbReference type="ARBA" id="ARBA00005964"/>
    </source>
</evidence>
<dbReference type="Pfam" id="PF00135">
    <property type="entry name" value="COesterase"/>
    <property type="match status" value="1"/>
</dbReference>
<dbReference type="SUPFAM" id="SSF53474">
    <property type="entry name" value="alpha/beta-Hydrolases"/>
    <property type="match status" value="1"/>
</dbReference>
<reference evidence="5" key="2">
    <citation type="submission" date="2020-09" db="EMBL/GenBank/DDBJ databases">
        <authorList>
            <person name="Sun Q."/>
            <person name="Ohkuma M."/>
        </authorList>
    </citation>
    <scope>NUCLEOTIDE SEQUENCE</scope>
    <source>
        <strain evidence="5">JCM 19831</strain>
    </source>
</reference>
<dbReference type="InterPro" id="IPR050309">
    <property type="entry name" value="Type-B_Carboxylest/Lipase"/>
</dbReference>
<dbReference type="EMBL" id="BMPI01000099">
    <property type="protein sequence ID" value="GGM84972.1"/>
    <property type="molecule type" value="Genomic_DNA"/>
</dbReference>
<dbReference type="PANTHER" id="PTHR11559">
    <property type="entry name" value="CARBOXYLESTERASE"/>
    <property type="match status" value="1"/>
</dbReference>
<dbReference type="InterPro" id="IPR002018">
    <property type="entry name" value="CarbesteraseB"/>
</dbReference>
<reference evidence="5" key="1">
    <citation type="journal article" date="2014" name="Int. J. Syst. Evol. Microbiol.">
        <title>Complete genome sequence of Corynebacterium casei LMG S-19264T (=DSM 44701T), isolated from a smear-ripened cheese.</title>
        <authorList>
            <consortium name="US DOE Joint Genome Institute (JGI-PGF)"/>
            <person name="Walter F."/>
            <person name="Albersmeier A."/>
            <person name="Kalinowski J."/>
            <person name="Ruckert C."/>
        </authorList>
    </citation>
    <scope>NUCLEOTIDE SEQUENCE</scope>
    <source>
        <strain evidence="5">JCM 19831</strain>
    </source>
</reference>
<dbReference type="PROSITE" id="PS00122">
    <property type="entry name" value="CARBOXYLESTERASE_B_1"/>
    <property type="match status" value="1"/>
</dbReference>
<dbReference type="Gene3D" id="3.40.50.1820">
    <property type="entry name" value="alpha/beta hydrolase"/>
    <property type="match status" value="1"/>
</dbReference>
<evidence type="ECO:0000313" key="6">
    <source>
        <dbReference type="Proteomes" id="UP000642070"/>
    </source>
</evidence>
<feature type="domain" description="Carboxylesterase type B" evidence="4">
    <location>
        <begin position="4"/>
        <end position="468"/>
    </location>
</feature>
<dbReference type="AlphaFoldDB" id="A0A917X613"/>
<evidence type="ECO:0000256" key="2">
    <source>
        <dbReference type="ARBA" id="ARBA00022801"/>
    </source>
</evidence>
<sequence>MLNAVHSPCGPVNGRIEDGVAVFRGIPFAQPPVGPFPIAPPVAAPPPDASRFGPISIQDPDPLIQAVPPIERNFFHEGAVTGKDCLTQNLWSPDVHGAVPVLVWIHGGAFQFGSGTGEWNAGASLARAHGIVIVTVNYRLGALGGFYLGDLDPGRSNLALQDQTCALRWVAANISAFGGDPGRVTVGGQSAGAMSTVALLAAPAARGLFHRAVDQSGHAAVFPSLEAARAGTARVLAGLRIDPDGDVLTELRIPAVQRGLGLVPVTPLVRDGVILDSDPVAAIRRGDAAGVDLMIGTTVVESRLFEVTGWSTAPASLDEVLDGLLIDADAWAEAKALYERLPGGPADLAYRALTDHDWTEPARAVADAQTRAGGCVFRYLFAWPSSARGGRVGSGHLVDRPFLLGNLDAPGVDALLGSLNQAAVELGAAVSTALARFVTDGDPGGGALGPWDPYTPTARATMLIDTVPGQAPDPDGRCVDFWEAHHAVAIQPMAALVAGT</sequence>
<dbReference type="EC" id="3.1.1.-" evidence="3"/>
<accession>A0A917X613</accession>